<organism evidence="3 4">
    <name type="scientific">Roseateles terrae</name>
    <dbReference type="NCBI Taxonomy" id="431060"/>
    <lineage>
        <taxon>Bacteria</taxon>
        <taxon>Pseudomonadati</taxon>
        <taxon>Pseudomonadota</taxon>
        <taxon>Betaproteobacteria</taxon>
        <taxon>Burkholderiales</taxon>
        <taxon>Sphaerotilaceae</taxon>
        <taxon>Roseateles</taxon>
    </lineage>
</organism>
<dbReference type="EMBL" id="JACHXO010000005">
    <property type="protein sequence ID" value="MBB3195509.1"/>
    <property type="molecule type" value="Genomic_DNA"/>
</dbReference>
<feature type="transmembrane region" description="Helical" evidence="2">
    <location>
        <begin position="62"/>
        <end position="84"/>
    </location>
</feature>
<reference evidence="3 4" key="1">
    <citation type="submission" date="2020-08" db="EMBL/GenBank/DDBJ databases">
        <title>Genomic Encyclopedia of Type Strains, Phase III (KMG-III): the genomes of soil and plant-associated and newly described type strains.</title>
        <authorList>
            <person name="Whitman W."/>
        </authorList>
    </citation>
    <scope>NUCLEOTIDE SEQUENCE [LARGE SCALE GENOMIC DNA]</scope>
    <source>
        <strain evidence="3 4">CECT 7247</strain>
    </source>
</reference>
<dbReference type="Proteomes" id="UP000574369">
    <property type="component" value="Unassembled WGS sequence"/>
</dbReference>
<sequence>MQAFHLEHWIFSGFLAGALLGGFLNPMRVINLAAVCGVSAFAAMCFWPDAFGGRGAEVFGSFVMAVPAWGGATAVGALISYPAVRQLRKKGYLRIRKRARFMQEPGDTPALRAAATPQRTQTMPVRKPASRLAR</sequence>
<keyword evidence="2" id="KW-1133">Transmembrane helix</keyword>
<feature type="transmembrane region" description="Helical" evidence="2">
    <location>
        <begin position="6"/>
        <end position="24"/>
    </location>
</feature>
<comment type="caution">
    <text evidence="3">The sequence shown here is derived from an EMBL/GenBank/DDBJ whole genome shotgun (WGS) entry which is preliminary data.</text>
</comment>
<proteinExistence type="predicted"/>
<accession>A0ABR6GW82</accession>
<evidence type="ECO:0000256" key="2">
    <source>
        <dbReference type="SAM" id="Phobius"/>
    </source>
</evidence>
<evidence type="ECO:0000313" key="3">
    <source>
        <dbReference type="EMBL" id="MBB3195509.1"/>
    </source>
</evidence>
<name>A0ABR6GW82_9BURK</name>
<keyword evidence="4" id="KW-1185">Reference proteome</keyword>
<feature type="region of interest" description="Disordered" evidence="1">
    <location>
        <begin position="104"/>
        <end position="134"/>
    </location>
</feature>
<evidence type="ECO:0000313" key="4">
    <source>
        <dbReference type="Proteomes" id="UP000574369"/>
    </source>
</evidence>
<gene>
    <name evidence="3" type="ORF">FHS28_002915</name>
</gene>
<keyword evidence="2" id="KW-0812">Transmembrane</keyword>
<dbReference type="RefSeq" id="WP_088451687.1">
    <property type="nucleotide sequence ID" value="NZ_JACHXO010000005.1"/>
</dbReference>
<feature type="transmembrane region" description="Helical" evidence="2">
    <location>
        <begin position="29"/>
        <end position="50"/>
    </location>
</feature>
<protein>
    <submittedName>
        <fullName evidence="3">Membrane protein</fullName>
    </submittedName>
</protein>
<evidence type="ECO:0000256" key="1">
    <source>
        <dbReference type="SAM" id="MobiDB-lite"/>
    </source>
</evidence>
<keyword evidence="2" id="KW-0472">Membrane</keyword>